<sequence>MFLFALCSGGIFISANGCGCGFASICRVLPVTGPALVWSLLPEDYPRSSSVSPSSSHYSPSSPSSSPHSGTSLGMHSSPVLLKAPEFSMNWLGRYNDLDTSRTSSR</sequence>
<evidence type="ECO:0000256" key="2">
    <source>
        <dbReference type="ARBA" id="ARBA00022553"/>
    </source>
</evidence>
<evidence type="ECO:0000256" key="10">
    <source>
        <dbReference type="SAM" id="SignalP"/>
    </source>
</evidence>
<evidence type="ECO:0000313" key="12">
    <source>
        <dbReference type="Proteomes" id="UP001175226"/>
    </source>
</evidence>
<evidence type="ECO:0000313" key="11">
    <source>
        <dbReference type="EMBL" id="KAK0421467.1"/>
    </source>
</evidence>
<dbReference type="EMBL" id="JAUEPT010000700">
    <property type="protein sequence ID" value="KAK0421467.1"/>
    <property type="molecule type" value="Genomic_DNA"/>
</dbReference>
<gene>
    <name evidence="11" type="ORF">EV421DRAFT_1884651</name>
</gene>
<feature type="region of interest" description="Disordered" evidence="9">
    <location>
        <begin position="45"/>
        <end position="77"/>
    </location>
</feature>
<keyword evidence="3" id="KW-0479">Metal-binding</keyword>
<keyword evidence="2" id="KW-0597">Phosphoprotein</keyword>
<feature type="compositionally biased region" description="Low complexity" evidence="9">
    <location>
        <begin position="48"/>
        <end position="69"/>
    </location>
</feature>
<dbReference type="InterPro" id="IPR000684">
    <property type="entry name" value="RNA_pol_II_repeat_euk"/>
</dbReference>
<evidence type="ECO:0000256" key="6">
    <source>
        <dbReference type="ARBA" id="ARBA00023125"/>
    </source>
</evidence>
<evidence type="ECO:0000256" key="7">
    <source>
        <dbReference type="ARBA" id="ARBA00023163"/>
    </source>
</evidence>
<evidence type="ECO:0000256" key="8">
    <source>
        <dbReference type="ARBA" id="ARBA00023242"/>
    </source>
</evidence>
<keyword evidence="8" id="KW-0539">Nucleus</keyword>
<keyword evidence="7" id="KW-0804">Transcription</keyword>
<dbReference type="GO" id="GO:0005634">
    <property type="term" value="C:nucleus"/>
    <property type="evidence" value="ECO:0007669"/>
    <property type="project" value="UniProtKB-SubCell"/>
</dbReference>
<dbReference type="GO" id="GO:0006366">
    <property type="term" value="P:transcription by RNA polymerase II"/>
    <property type="evidence" value="ECO:0007669"/>
    <property type="project" value="InterPro"/>
</dbReference>
<feature type="signal peptide" evidence="10">
    <location>
        <begin position="1"/>
        <end position="17"/>
    </location>
</feature>
<evidence type="ECO:0000256" key="3">
    <source>
        <dbReference type="ARBA" id="ARBA00022723"/>
    </source>
</evidence>
<reference evidence="11" key="1">
    <citation type="submission" date="2023-06" db="EMBL/GenBank/DDBJ databases">
        <authorList>
            <consortium name="Lawrence Berkeley National Laboratory"/>
            <person name="Ahrendt S."/>
            <person name="Sahu N."/>
            <person name="Indic B."/>
            <person name="Wong-Bajracharya J."/>
            <person name="Merenyi Z."/>
            <person name="Ke H.-M."/>
            <person name="Monk M."/>
            <person name="Kocsube S."/>
            <person name="Drula E."/>
            <person name="Lipzen A."/>
            <person name="Balint B."/>
            <person name="Henrissat B."/>
            <person name="Andreopoulos B."/>
            <person name="Martin F.M."/>
            <person name="Harder C.B."/>
            <person name="Rigling D."/>
            <person name="Ford K.L."/>
            <person name="Foster G.D."/>
            <person name="Pangilinan J."/>
            <person name="Papanicolaou A."/>
            <person name="Barry K."/>
            <person name="LaButti K."/>
            <person name="Viragh M."/>
            <person name="Koriabine M."/>
            <person name="Yan M."/>
            <person name="Riley R."/>
            <person name="Champramary S."/>
            <person name="Plett K.L."/>
            <person name="Tsai I.J."/>
            <person name="Slot J."/>
            <person name="Sipos G."/>
            <person name="Plett J."/>
            <person name="Nagy L.G."/>
            <person name="Grigoriev I.V."/>
        </authorList>
    </citation>
    <scope>NUCLEOTIDE SEQUENCE</scope>
    <source>
        <strain evidence="11">FPL87.14</strain>
    </source>
</reference>
<keyword evidence="6" id="KW-0238">DNA-binding</keyword>
<organism evidence="11 12">
    <name type="scientific">Armillaria borealis</name>
    <dbReference type="NCBI Taxonomy" id="47425"/>
    <lineage>
        <taxon>Eukaryota</taxon>
        <taxon>Fungi</taxon>
        <taxon>Dikarya</taxon>
        <taxon>Basidiomycota</taxon>
        <taxon>Agaricomycotina</taxon>
        <taxon>Agaricomycetes</taxon>
        <taxon>Agaricomycetidae</taxon>
        <taxon>Agaricales</taxon>
        <taxon>Marasmiineae</taxon>
        <taxon>Physalacriaceae</taxon>
        <taxon>Armillaria</taxon>
    </lineage>
</organism>
<dbReference type="AlphaFoldDB" id="A0AA39IEA5"/>
<comment type="caution">
    <text evidence="11">The sequence shown here is derived from an EMBL/GenBank/DDBJ whole genome shotgun (WGS) entry which is preliminary data.</text>
</comment>
<keyword evidence="5" id="KW-0862">Zinc</keyword>
<evidence type="ECO:0000256" key="4">
    <source>
        <dbReference type="ARBA" id="ARBA00022737"/>
    </source>
</evidence>
<name>A0AA39IEA5_9AGAR</name>
<keyword evidence="12" id="KW-1185">Reference proteome</keyword>
<dbReference type="Proteomes" id="UP001175226">
    <property type="component" value="Unassembled WGS sequence"/>
</dbReference>
<evidence type="ECO:0000256" key="9">
    <source>
        <dbReference type="SAM" id="MobiDB-lite"/>
    </source>
</evidence>
<protein>
    <recommendedName>
        <fullName evidence="13">Secreted protein</fullName>
    </recommendedName>
</protein>
<keyword evidence="4" id="KW-0677">Repeat</keyword>
<keyword evidence="10" id="KW-0732">Signal</keyword>
<evidence type="ECO:0000256" key="5">
    <source>
        <dbReference type="ARBA" id="ARBA00022833"/>
    </source>
</evidence>
<accession>A0AA39IEA5</accession>
<evidence type="ECO:0008006" key="13">
    <source>
        <dbReference type="Google" id="ProtNLM"/>
    </source>
</evidence>
<dbReference type="PROSITE" id="PS00115">
    <property type="entry name" value="RNA_POL_II_REPEAT"/>
    <property type="match status" value="1"/>
</dbReference>
<proteinExistence type="predicted"/>
<evidence type="ECO:0000256" key="1">
    <source>
        <dbReference type="ARBA" id="ARBA00004123"/>
    </source>
</evidence>
<feature type="chain" id="PRO_5041316334" description="Secreted protein" evidence="10">
    <location>
        <begin position="18"/>
        <end position="106"/>
    </location>
</feature>
<dbReference type="GO" id="GO:0003677">
    <property type="term" value="F:DNA binding"/>
    <property type="evidence" value="ECO:0007669"/>
    <property type="project" value="UniProtKB-KW"/>
</dbReference>
<comment type="subcellular location">
    <subcellularLocation>
        <location evidence="1">Nucleus</location>
    </subcellularLocation>
</comment>
<dbReference type="GO" id="GO:0046872">
    <property type="term" value="F:metal ion binding"/>
    <property type="evidence" value="ECO:0007669"/>
    <property type="project" value="UniProtKB-KW"/>
</dbReference>